<dbReference type="Proteomes" id="UP000718564">
    <property type="component" value="Unassembled WGS sequence"/>
</dbReference>
<evidence type="ECO:0000313" key="2">
    <source>
        <dbReference type="Proteomes" id="UP000718564"/>
    </source>
</evidence>
<comment type="caution">
    <text evidence="1">The sequence shown here is derived from an EMBL/GenBank/DDBJ whole genome shotgun (WGS) entry which is preliminary data.</text>
</comment>
<evidence type="ECO:0000313" key="1">
    <source>
        <dbReference type="EMBL" id="NMG22047.1"/>
    </source>
</evidence>
<name>A0ABX1PC42_9CYAN</name>
<keyword evidence="2" id="KW-1185">Reference proteome</keyword>
<dbReference type="NCBIfam" id="TIGR04533">
    <property type="entry name" value="cyanosortB_assc"/>
    <property type="match status" value="1"/>
</dbReference>
<protein>
    <submittedName>
        <fullName evidence="1">Cyanoexosortase B system-associated protein</fullName>
    </submittedName>
</protein>
<dbReference type="RefSeq" id="WP_169157264.1">
    <property type="nucleotide sequence ID" value="NZ_CAWPJE010000213.1"/>
</dbReference>
<dbReference type="InterPro" id="IPR030917">
    <property type="entry name" value="Cyanoexo_CrtB_assoc"/>
</dbReference>
<accession>A0ABX1PC42</accession>
<dbReference type="EMBL" id="QMEB01000216">
    <property type="protein sequence ID" value="NMG22047.1"/>
    <property type="molecule type" value="Genomic_DNA"/>
</dbReference>
<organism evidence="1 2">
    <name type="scientific">Brasilonema bromeliae SPC951</name>
    <dbReference type="NCBI Taxonomy" id="385972"/>
    <lineage>
        <taxon>Bacteria</taxon>
        <taxon>Bacillati</taxon>
        <taxon>Cyanobacteriota</taxon>
        <taxon>Cyanophyceae</taxon>
        <taxon>Nostocales</taxon>
        <taxon>Scytonemataceae</taxon>
        <taxon>Brasilonema</taxon>
        <taxon>Bromeliae group (in: Brasilonema)</taxon>
    </lineage>
</organism>
<gene>
    <name evidence="1" type="ORF">DP116_22360</name>
</gene>
<proteinExistence type="predicted"/>
<sequence length="251" mass="28891">MISFSKFLKEQRFSQIVALLLLLLLLLIGAIPGYLTGHWEWQQLPRITRLQELKDLRQKGLILPGWQTIEQREQEIGEGTWSYQFIQKKSDQTKAVLLLRPQTGSKDQPVVEWTEINSLWQWQIAQYRSADFTVKPQGTESNAAETKVQARFFRASTNQQTFAVLQWYAWFNGGSSSLFPWFIVDQLAQLQKKRAPWVAVSILIPMEPLGQVETTWNEAKSLGQTVQATLMAGPLSSRSPMHLYKKSKVLR</sequence>
<reference evidence="1 2" key="1">
    <citation type="submission" date="2018-06" db="EMBL/GenBank/DDBJ databases">
        <title>Comparative genomics of Brasilonema spp. strains.</title>
        <authorList>
            <person name="Alvarenga D.O."/>
            <person name="Fiore M.F."/>
            <person name="Varani A.M."/>
        </authorList>
    </citation>
    <scope>NUCLEOTIDE SEQUENCE [LARGE SCALE GENOMIC DNA]</scope>
    <source>
        <strain evidence="1 2">SPC951</strain>
    </source>
</reference>